<dbReference type="Pfam" id="PF01593">
    <property type="entry name" value="Amino_oxidase"/>
    <property type="match status" value="1"/>
</dbReference>
<protein>
    <submittedName>
        <fullName evidence="3">FAD-dependent oxidoreductase oblC</fullName>
    </submittedName>
</protein>
<dbReference type="InterPro" id="IPR050464">
    <property type="entry name" value="Zeta_carotene_desat/Oxidored"/>
</dbReference>
<dbReference type="Gene3D" id="3.30.70.1990">
    <property type="match status" value="1"/>
</dbReference>
<keyword evidence="1" id="KW-0732">Signal</keyword>
<dbReference type="InterPro" id="IPR036188">
    <property type="entry name" value="FAD/NAD-bd_sf"/>
</dbReference>
<sequence length="457" mass="50512">MFGALVAFFVIARCTALDARHGSRDHHSIKRDVCVVGGGSSGTYAAVRLQQMGHSVVLIEREARLGGHVNTYRDPVTNTTADYGVQIFSNRTVLRNFFKHFEIPLVKLPQGSGMPKTTNFRTAEPVKASDPSAEQLAQALLAYDAQLAKYPGLADGFILPSPVPEDLLLDFGDFLRKYDLEVLANLFFAYNQGAGNILAQPTLYMMKYFDHIQVQDISQSAFVMNGLSDNQLLYDRAQKEPGKNVLLDTDILKIRRSRKGHVVRVMTPGGPKTIHAKKSLLAIPPTVSNLKFLDLDPAETIVFSKLNGSSYWDAVVQDIGIPNTQTVRNIDPEAALDVPALPALYSLSSTKFDKTHFAYYGSPAKASEDEVRSTILDTLRRLRGGSSQDAKIVELHDHTPFMLTAPKEDVAAGFYDKMLALQGHKNTWWTGAAWQLQATAQLWNYTECNVLPRLLAG</sequence>
<gene>
    <name evidence="3" type="ORF">CLAFUR5_13946</name>
</gene>
<feature type="signal peptide" evidence="1">
    <location>
        <begin position="1"/>
        <end position="16"/>
    </location>
</feature>
<dbReference type="AlphaFoldDB" id="A0A9Q8PL34"/>
<dbReference type="SUPFAM" id="SSF51905">
    <property type="entry name" value="FAD/NAD(P)-binding domain"/>
    <property type="match status" value="1"/>
</dbReference>
<dbReference type="OMA" id="SAIWNFT"/>
<reference evidence="3" key="2">
    <citation type="journal article" date="2022" name="Microb. Genom.">
        <title>A chromosome-scale genome assembly of the tomato pathogen Cladosporium fulvum reveals a compartmentalized genome architecture and the presence of a dispensable chromosome.</title>
        <authorList>
            <person name="Zaccaron A.Z."/>
            <person name="Chen L.H."/>
            <person name="Samaras A."/>
            <person name="Stergiopoulos I."/>
        </authorList>
    </citation>
    <scope>NUCLEOTIDE SEQUENCE</scope>
    <source>
        <strain evidence="3">Race5_Kim</strain>
    </source>
</reference>
<feature type="domain" description="Amine oxidase" evidence="2">
    <location>
        <begin position="42"/>
        <end position="434"/>
    </location>
</feature>
<dbReference type="KEGG" id="ffu:CLAFUR5_13946"/>
<dbReference type="PANTHER" id="PTHR42923:SF26">
    <property type="entry name" value="FMN REDUCTASE LOT6, PUTATIVE (AFU_ORTHOLOGUE AFUA_7G06600)-RELATED"/>
    <property type="match status" value="1"/>
</dbReference>
<reference evidence="3" key="1">
    <citation type="submission" date="2021-12" db="EMBL/GenBank/DDBJ databases">
        <authorList>
            <person name="Zaccaron A."/>
            <person name="Stergiopoulos I."/>
        </authorList>
    </citation>
    <scope>NUCLEOTIDE SEQUENCE</scope>
    <source>
        <strain evidence="3">Race5_Kim</strain>
    </source>
</reference>
<dbReference type="EMBL" id="CP090174">
    <property type="protein sequence ID" value="UJO24463.1"/>
    <property type="molecule type" value="Genomic_DNA"/>
</dbReference>
<evidence type="ECO:0000259" key="2">
    <source>
        <dbReference type="Pfam" id="PF01593"/>
    </source>
</evidence>
<dbReference type="Gene3D" id="3.50.50.60">
    <property type="entry name" value="FAD/NAD(P)-binding domain"/>
    <property type="match status" value="1"/>
</dbReference>
<proteinExistence type="predicted"/>
<dbReference type="GeneID" id="71993824"/>
<dbReference type="RefSeq" id="XP_047768829.1">
    <property type="nucleotide sequence ID" value="XM_047913094.1"/>
</dbReference>
<accession>A0A9Q8PL34</accession>
<dbReference type="PANTHER" id="PTHR42923">
    <property type="entry name" value="PROTOPORPHYRINOGEN OXIDASE"/>
    <property type="match status" value="1"/>
</dbReference>
<dbReference type="OrthoDB" id="68575at2759"/>
<dbReference type="InterPro" id="IPR002937">
    <property type="entry name" value="Amino_oxidase"/>
</dbReference>
<evidence type="ECO:0000313" key="3">
    <source>
        <dbReference type="EMBL" id="UJO24463.1"/>
    </source>
</evidence>
<keyword evidence="4" id="KW-1185">Reference proteome</keyword>
<organism evidence="3 4">
    <name type="scientific">Passalora fulva</name>
    <name type="common">Tomato leaf mold</name>
    <name type="synonym">Cladosporium fulvum</name>
    <dbReference type="NCBI Taxonomy" id="5499"/>
    <lineage>
        <taxon>Eukaryota</taxon>
        <taxon>Fungi</taxon>
        <taxon>Dikarya</taxon>
        <taxon>Ascomycota</taxon>
        <taxon>Pezizomycotina</taxon>
        <taxon>Dothideomycetes</taxon>
        <taxon>Dothideomycetidae</taxon>
        <taxon>Mycosphaerellales</taxon>
        <taxon>Mycosphaerellaceae</taxon>
        <taxon>Fulvia</taxon>
    </lineage>
</organism>
<dbReference type="GO" id="GO:0016491">
    <property type="term" value="F:oxidoreductase activity"/>
    <property type="evidence" value="ECO:0007669"/>
    <property type="project" value="InterPro"/>
</dbReference>
<dbReference type="Gene3D" id="1.10.405.20">
    <property type="match status" value="1"/>
</dbReference>
<feature type="chain" id="PRO_5040446000" evidence="1">
    <location>
        <begin position="17"/>
        <end position="457"/>
    </location>
</feature>
<name>A0A9Q8PL34_PASFU</name>
<dbReference type="Proteomes" id="UP000756132">
    <property type="component" value="Chromosome 12"/>
</dbReference>
<evidence type="ECO:0000256" key="1">
    <source>
        <dbReference type="SAM" id="SignalP"/>
    </source>
</evidence>
<evidence type="ECO:0000313" key="4">
    <source>
        <dbReference type="Proteomes" id="UP000756132"/>
    </source>
</evidence>